<comment type="caution">
    <text evidence="2">The sequence shown here is derived from an EMBL/GenBank/DDBJ whole genome shotgun (WGS) entry which is preliminary data.</text>
</comment>
<name>A0AAV7QRR7_PLEWA</name>
<dbReference type="Proteomes" id="UP001066276">
    <property type="component" value="Chromosome 6"/>
</dbReference>
<protein>
    <submittedName>
        <fullName evidence="2">Uncharacterized protein</fullName>
    </submittedName>
</protein>
<evidence type="ECO:0000256" key="1">
    <source>
        <dbReference type="SAM" id="MobiDB-lite"/>
    </source>
</evidence>
<evidence type="ECO:0000313" key="3">
    <source>
        <dbReference type="Proteomes" id="UP001066276"/>
    </source>
</evidence>
<feature type="region of interest" description="Disordered" evidence="1">
    <location>
        <begin position="28"/>
        <end position="69"/>
    </location>
</feature>
<keyword evidence="3" id="KW-1185">Reference proteome</keyword>
<reference evidence="2" key="1">
    <citation type="journal article" date="2022" name="bioRxiv">
        <title>Sequencing and chromosome-scale assembly of the giantPleurodeles waltlgenome.</title>
        <authorList>
            <person name="Brown T."/>
            <person name="Elewa A."/>
            <person name="Iarovenko S."/>
            <person name="Subramanian E."/>
            <person name="Araus A.J."/>
            <person name="Petzold A."/>
            <person name="Susuki M."/>
            <person name="Suzuki K.-i.T."/>
            <person name="Hayashi T."/>
            <person name="Toyoda A."/>
            <person name="Oliveira C."/>
            <person name="Osipova E."/>
            <person name="Leigh N.D."/>
            <person name="Simon A."/>
            <person name="Yun M.H."/>
        </authorList>
    </citation>
    <scope>NUCLEOTIDE SEQUENCE</scope>
    <source>
        <strain evidence="2">20211129_DDA</strain>
        <tissue evidence="2">Liver</tissue>
    </source>
</reference>
<organism evidence="2 3">
    <name type="scientific">Pleurodeles waltl</name>
    <name type="common">Iberian ribbed newt</name>
    <dbReference type="NCBI Taxonomy" id="8319"/>
    <lineage>
        <taxon>Eukaryota</taxon>
        <taxon>Metazoa</taxon>
        <taxon>Chordata</taxon>
        <taxon>Craniata</taxon>
        <taxon>Vertebrata</taxon>
        <taxon>Euteleostomi</taxon>
        <taxon>Amphibia</taxon>
        <taxon>Batrachia</taxon>
        <taxon>Caudata</taxon>
        <taxon>Salamandroidea</taxon>
        <taxon>Salamandridae</taxon>
        <taxon>Pleurodelinae</taxon>
        <taxon>Pleurodeles</taxon>
    </lineage>
</organism>
<dbReference type="AlphaFoldDB" id="A0AAV7QRR7"/>
<sequence>MPLSDPGAVERPARPCITLKGWKSGKPIAAASRLVPKRPERRPSDPEQSAINGHRISAQADRRRKPLYT</sequence>
<proteinExistence type="predicted"/>
<dbReference type="EMBL" id="JANPWB010000010">
    <property type="protein sequence ID" value="KAJ1143211.1"/>
    <property type="molecule type" value="Genomic_DNA"/>
</dbReference>
<evidence type="ECO:0000313" key="2">
    <source>
        <dbReference type="EMBL" id="KAJ1143211.1"/>
    </source>
</evidence>
<accession>A0AAV7QRR7</accession>
<gene>
    <name evidence="2" type="ORF">NDU88_009522</name>
</gene>